<dbReference type="GO" id="GO:0071949">
    <property type="term" value="F:FAD binding"/>
    <property type="evidence" value="ECO:0007669"/>
    <property type="project" value="InterPro"/>
</dbReference>
<evidence type="ECO:0000256" key="5">
    <source>
        <dbReference type="ARBA" id="ARBA00006288"/>
    </source>
</evidence>
<keyword evidence="12" id="KW-0576">Peroxisome</keyword>
<feature type="domain" description="Acyl-coenzyme A oxidase N-terminal" evidence="17">
    <location>
        <begin position="71"/>
        <end position="185"/>
    </location>
</feature>
<dbReference type="GO" id="GO:0055088">
    <property type="term" value="P:lipid homeostasis"/>
    <property type="evidence" value="ECO:0007669"/>
    <property type="project" value="TreeGrafter"/>
</dbReference>
<dbReference type="Pfam" id="PF02770">
    <property type="entry name" value="Acyl-CoA_dh_M"/>
    <property type="match status" value="1"/>
</dbReference>
<dbReference type="InterPro" id="IPR006091">
    <property type="entry name" value="Acyl-CoA_Oxase/DH_mid-dom"/>
</dbReference>
<feature type="active site" description="Proton acceptor" evidence="13">
    <location>
        <position position="496"/>
    </location>
</feature>
<evidence type="ECO:0000256" key="9">
    <source>
        <dbReference type="ARBA" id="ARBA00022832"/>
    </source>
</evidence>
<dbReference type="InterPro" id="IPR009100">
    <property type="entry name" value="AcylCoA_DH/oxidase_NM_dom_sf"/>
</dbReference>
<evidence type="ECO:0000256" key="1">
    <source>
        <dbReference type="ARBA" id="ARBA00001201"/>
    </source>
</evidence>
<feature type="binding site" evidence="14">
    <location>
        <position position="191"/>
    </location>
    <ligand>
        <name>FAD</name>
        <dbReference type="ChEBI" id="CHEBI:57692"/>
    </ligand>
</feature>
<dbReference type="GO" id="GO:0033540">
    <property type="term" value="P:fatty acid beta-oxidation using acyl-CoA oxidase"/>
    <property type="evidence" value="ECO:0007669"/>
    <property type="project" value="UniProtKB-UniPathway"/>
</dbReference>
<evidence type="ECO:0000313" key="20">
    <source>
        <dbReference type="EMBL" id="RMX92150.1"/>
    </source>
</evidence>
<proteinExistence type="inferred from homology"/>
<dbReference type="SUPFAM" id="SSF47203">
    <property type="entry name" value="Acyl-CoA dehydrogenase C-terminal domain-like"/>
    <property type="match status" value="2"/>
</dbReference>
<evidence type="ECO:0000256" key="13">
    <source>
        <dbReference type="PIRSR" id="PIRSR000168-1"/>
    </source>
</evidence>
<evidence type="ECO:0000259" key="18">
    <source>
        <dbReference type="Pfam" id="PF22924"/>
    </source>
</evidence>
<evidence type="ECO:0000256" key="2">
    <source>
        <dbReference type="ARBA" id="ARBA00001974"/>
    </source>
</evidence>
<dbReference type="FunFam" id="1.20.140.10:FF:000015">
    <property type="entry name" value="Acyl-coenzyme A oxidase"/>
    <property type="match status" value="1"/>
</dbReference>
<feature type="binding site" evidence="14">
    <location>
        <position position="230"/>
    </location>
    <ligand>
        <name>FAD</name>
        <dbReference type="ChEBI" id="CHEBI:57692"/>
    </ligand>
</feature>
<comment type="catalytic activity">
    <reaction evidence="1">
        <text>a 2,3-saturated acyl-CoA + O2 = a (2E)-enoyl-CoA + H2O2</text>
        <dbReference type="Rhea" id="RHEA:38959"/>
        <dbReference type="ChEBI" id="CHEBI:15379"/>
        <dbReference type="ChEBI" id="CHEBI:16240"/>
        <dbReference type="ChEBI" id="CHEBI:58856"/>
        <dbReference type="ChEBI" id="CHEBI:65111"/>
        <dbReference type="EC" id="1.3.3.6"/>
    </reaction>
</comment>
<dbReference type="SUPFAM" id="SSF56645">
    <property type="entry name" value="Acyl-CoA dehydrogenase NM domain-like"/>
    <property type="match status" value="1"/>
</dbReference>
<dbReference type="FunFam" id="1.20.140.10:FF:000013">
    <property type="entry name" value="Acyl-coenzyme A oxidase"/>
    <property type="match status" value="1"/>
</dbReference>
<dbReference type="InterPro" id="IPR037069">
    <property type="entry name" value="AcylCoA_DH/ox_N_sf"/>
</dbReference>
<dbReference type="PANTHER" id="PTHR10909:SF250">
    <property type="entry name" value="PEROXISOMAL ACYL-COENZYME A OXIDASE 1"/>
    <property type="match status" value="1"/>
</dbReference>
<dbReference type="InterPro" id="IPR055060">
    <property type="entry name" value="ACOX_C_alpha1"/>
</dbReference>
<evidence type="ECO:0000313" key="21">
    <source>
        <dbReference type="Proteomes" id="UP000271337"/>
    </source>
</evidence>
<evidence type="ECO:0000256" key="14">
    <source>
        <dbReference type="PIRSR" id="PIRSR000168-2"/>
    </source>
</evidence>
<dbReference type="InterPro" id="IPR012258">
    <property type="entry name" value="Acyl-CoA_oxidase"/>
</dbReference>
<dbReference type="Gene3D" id="2.40.110.10">
    <property type="entry name" value="Butyryl-CoA Dehydrogenase, subunit A, domain 2"/>
    <property type="match status" value="1"/>
</dbReference>
<evidence type="ECO:0000256" key="7">
    <source>
        <dbReference type="ARBA" id="ARBA00022630"/>
    </source>
</evidence>
<feature type="domain" description="Acyl-CoA oxidase/dehydrogenase middle" evidence="16">
    <location>
        <begin position="187"/>
        <end position="297"/>
    </location>
</feature>
<dbReference type="Gene3D" id="1.20.140.10">
    <property type="entry name" value="Butyryl-CoA Dehydrogenase, subunit A, domain 3"/>
    <property type="match status" value="2"/>
</dbReference>
<dbReference type="Proteomes" id="UP000271337">
    <property type="component" value="Unassembled WGS sequence"/>
</dbReference>
<dbReference type="GO" id="GO:0005504">
    <property type="term" value="F:fatty acid binding"/>
    <property type="evidence" value="ECO:0007669"/>
    <property type="project" value="TreeGrafter"/>
</dbReference>
<dbReference type="PANTHER" id="PTHR10909">
    <property type="entry name" value="ELECTRON TRANSPORT OXIDOREDUCTASE"/>
    <property type="match status" value="1"/>
</dbReference>
<evidence type="ECO:0000259" key="17">
    <source>
        <dbReference type="Pfam" id="PF14749"/>
    </source>
</evidence>
<feature type="domain" description="Acyl-CoA oxidase C-alpha1" evidence="18">
    <location>
        <begin position="328"/>
        <end position="511"/>
    </location>
</feature>
<comment type="cofactor">
    <cofactor evidence="2">
        <name>FAD</name>
        <dbReference type="ChEBI" id="CHEBI:57692"/>
    </cofactor>
</comment>
<evidence type="ECO:0000256" key="4">
    <source>
        <dbReference type="ARBA" id="ARBA00004846"/>
    </source>
</evidence>
<dbReference type="EMBL" id="QWIJ01002479">
    <property type="protein sequence ID" value="RMX71859.1"/>
    <property type="molecule type" value="Genomic_DNA"/>
</dbReference>
<reference evidence="21 22" key="1">
    <citation type="journal article" date="2018" name="BMC Genomics">
        <title>Genomic evidence for intraspecific hybridization in a clonal and extremely halotolerant yeast.</title>
        <authorList>
            <person name="Gostincar C."/>
            <person name="Stajich J.E."/>
            <person name="Zupancic J."/>
            <person name="Zalar P."/>
            <person name="Gunde-Cimerman N."/>
        </authorList>
    </citation>
    <scope>NUCLEOTIDE SEQUENCE [LARGE SCALE GENOMIC DNA]</scope>
    <source>
        <strain evidence="19 22">EXF-6656</strain>
        <strain evidence="20 21">EXF-6669</strain>
    </source>
</reference>
<dbReference type="EMBL" id="QWIL01002835">
    <property type="protein sequence ID" value="RMX92150.1"/>
    <property type="molecule type" value="Genomic_DNA"/>
</dbReference>
<evidence type="ECO:0000256" key="8">
    <source>
        <dbReference type="ARBA" id="ARBA00022827"/>
    </source>
</evidence>
<comment type="caution">
    <text evidence="20">The sequence shown here is derived from an EMBL/GenBank/DDBJ whole genome shotgun (WGS) entry which is preliminary data.</text>
</comment>
<name>A0A3M6XNY9_HORWE</name>
<evidence type="ECO:0000256" key="11">
    <source>
        <dbReference type="ARBA" id="ARBA00023098"/>
    </source>
</evidence>
<dbReference type="Pfam" id="PF01756">
    <property type="entry name" value="ACOX"/>
    <property type="match status" value="1"/>
</dbReference>
<dbReference type="GO" id="GO:0005777">
    <property type="term" value="C:peroxisome"/>
    <property type="evidence" value="ECO:0007669"/>
    <property type="project" value="UniProtKB-SubCell"/>
</dbReference>
<dbReference type="VEuPathDB" id="FungiDB:BTJ68_13721"/>
<dbReference type="OrthoDB" id="538336at2759"/>
<comment type="pathway">
    <text evidence="4">Lipid metabolism; peroxisomal fatty acid beta-oxidation.</text>
</comment>
<dbReference type="UniPathway" id="UPA00661"/>
<evidence type="ECO:0000313" key="22">
    <source>
        <dbReference type="Proteomes" id="UP000281245"/>
    </source>
</evidence>
<dbReference type="InterPro" id="IPR036250">
    <property type="entry name" value="AcylCo_DH-like_C"/>
</dbReference>
<accession>A0A3M6XNY9</accession>
<evidence type="ECO:0000313" key="19">
    <source>
        <dbReference type="EMBL" id="RMX71859.1"/>
    </source>
</evidence>
<dbReference type="InterPro" id="IPR029320">
    <property type="entry name" value="Acyl-CoA_ox_N"/>
</dbReference>
<evidence type="ECO:0000256" key="12">
    <source>
        <dbReference type="ARBA" id="ARBA00023140"/>
    </source>
</evidence>
<keyword evidence="7" id="KW-0285">Flavoprotein</keyword>
<evidence type="ECO:0000259" key="15">
    <source>
        <dbReference type="Pfam" id="PF01756"/>
    </source>
</evidence>
<dbReference type="InterPro" id="IPR046373">
    <property type="entry name" value="Acyl-CoA_Oxase/DH_mid-dom_sf"/>
</dbReference>
<comment type="subcellular location">
    <subcellularLocation>
        <location evidence="3">Peroxisome</location>
    </subcellularLocation>
</comment>
<gene>
    <name evidence="20" type="ORF">D0867_14692</name>
    <name evidence="19" type="ORF">D0869_15200</name>
</gene>
<evidence type="ECO:0000256" key="10">
    <source>
        <dbReference type="ARBA" id="ARBA00023002"/>
    </source>
</evidence>
<keyword evidence="9" id="KW-0276">Fatty acid metabolism</keyword>
<dbReference type="Pfam" id="PF14749">
    <property type="entry name" value="Acyl-CoA_ox_N"/>
    <property type="match status" value="1"/>
</dbReference>
<evidence type="ECO:0000256" key="6">
    <source>
        <dbReference type="ARBA" id="ARBA00012870"/>
    </source>
</evidence>
<evidence type="ECO:0000259" key="16">
    <source>
        <dbReference type="Pfam" id="PF02770"/>
    </source>
</evidence>
<keyword evidence="10" id="KW-0560">Oxidoreductase</keyword>
<dbReference type="Pfam" id="PF22924">
    <property type="entry name" value="ACOX_C_alpha1"/>
    <property type="match status" value="1"/>
</dbReference>
<organism evidence="20 21">
    <name type="scientific">Hortaea werneckii</name>
    <name type="common">Black yeast</name>
    <name type="synonym">Cladosporium werneckii</name>
    <dbReference type="NCBI Taxonomy" id="91943"/>
    <lineage>
        <taxon>Eukaryota</taxon>
        <taxon>Fungi</taxon>
        <taxon>Dikarya</taxon>
        <taxon>Ascomycota</taxon>
        <taxon>Pezizomycotina</taxon>
        <taxon>Dothideomycetes</taxon>
        <taxon>Dothideomycetidae</taxon>
        <taxon>Mycosphaerellales</taxon>
        <taxon>Teratosphaeriaceae</taxon>
        <taxon>Hortaea</taxon>
    </lineage>
</organism>
<dbReference type="GO" id="GO:0003997">
    <property type="term" value="F:acyl-CoA oxidase activity"/>
    <property type="evidence" value="ECO:0007669"/>
    <property type="project" value="UniProtKB-EC"/>
</dbReference>
<keyword evidence="11" id="KW-0443">Lipid metabolism</keyword>
<dbReference type="InterPro" id="IPR002655">
    <property type="entry name" value="Acyl-CoA_oxidase_C"/>
</dbReference>
<sequence length="746" mass="83739">LHSSETFFSANYYLFFILLIRNIPTGVPTPGTSLGSSYNMASPPSWVKALKPAGPQGSELIQQERNRSNLNVDQLSHFLFTRDALERKHRILAVLQQEKVFDKSQNYFAGRIDRFETALARAKKLRQLVVKHGWTQDDKMIANELISEPGPYGLHESMFLITLRDQGTPEQHERFLRNAEQYRYIGCYAQTELGHGSNVRGLETTATWNPDDKTFTIHSPTLTSSKWWIGSLGRTANHAVVMAQLIIAGKAYGPHPFVVQIRDLNTHQPLENIHVGDIGPKFGYNTMDNGYLLFNKVKVPHINMLARFSSIDPKTNKYQRPASPSLVYGTLTWVRSTIVMQAGGVLARGVTIATRYCAVRRQFQDRDAPEWEKGENQVLNYTTVQVRLLPLLATTFALHFTGKAMMALYNANQAKMSQDAGKVGGPQRGAGPEETNAGSDLLADLHATSCGLKSLASFTAVEGLEVCRRACGGHGYSSFSGIGPWYADYLPTATWEGDNYMLTQQVARYLLKTARSVLKGIDPSTNDTTYILSTFLKRQDTGAAFDVLNKDEDIVAAFAWRSAFLTFEALKHRDEQKKPWNSLLVDFYRLSRAHSQYMVVKNFYETLSTTPPPTASSASPGELGAESMEIMHKLFRLYALHTLEQEASEFYTSSAVTVRQIQLARTSAVMKLLEEIRPHAVRLVDAWDFPDWQLDSSLGRYDGKVYEDMFYRASEQNPLNRVTVDPYPESATLFKSNEASALKSKL</sequence>
<comment type="similarity">
    <text evidence="5">Belongs to the acyl-CoA oxidase family.</text>
</comment>
<dbReference type="EC" id="1.3.3.6" evidence="6"/>
<dbReference type="PIRSF" id="PIRSF000168">
    <property type="entry name" value="Acyl-CoA_oxidase"/>
    <property type="match status" value="1"/>
</dbReference>
<keyword evidence="8 14" id="KW-0274">FAD</keyword>
<feature type="non-terminal residue" evidence="20">
    <location>
        <position position="1"/>
    </location>
</feature>
<protein>
    <recommendedName>
        <fullName evidence="6">acyl-CoA oxidase</fullName>
        <ecNumber evidence="6">1.3.3.6</ecNumber>
    </recommendedName>
</protein>
<dbReference type="Gene3D" id="1.10.540.10">
    <property type="entry name" value="Acyl-CoA dehydrogenase/oxidase, N-terminal domain"/>
    <property type="match status" value="1"/>
</dbReference>
<evidence type="ECO:0000256" key="3">
    <source>
        <dbReference type="ARBA" id="ARBA00004275"/>
    </source>
</evidence>
<dbReference type="AlphaFoldDB" id="A0A3M6XNY9"/>
<dbReference type="Proteomes" id="UP000281245">
    <property type="component" value="Unassembled WGS sequence"/>
</dbReference>
<feature type="domain" description="Acyl-CoA oxidase C-terminal" evidence="15">
    <location>
        <begin position="552"/>
        <end position="727"/>
    </location>
</feature>
<dbReference type="FunFam" id="2.40.110.10:FF:000003">
    <property type="entry name" value="Acyl-coenzyme A oxidase"/>
    <property type="match status" value="1"/>
</dbReference>